<dbReference type="SUPFAM" id="SSF69754">
    <property type="entry name" value="Ribosome binding protein Y (YfiA homologue)"/>
    <property type="match status" value="1"/>
</dbReference>
<dbReference type="GO" id="GO:0043024">
    <property type="term" value="F:ribosomal small subunit binding"/>
    <property type="evidence" value="ECO:0007669"/>
    <property type="project" value="TreeGrafter"/>
</dbReference>
<dbReference type="InterPro" id="IPR034694">
    <property type="entry name" value="HPF_long/plastid"/>
</dbReference>
<dbReference type="InterPro" id="IPR050574">
    <property type="entry name" value="HPF/YfiA_ribosome-assoc"/>
</dbReference>
<dbReference type="Gene3D" id="3.30.160.100">
    <property type="entry name" value="Ribosome hibernation promotion factor-like"/>
    <property type="match status" value="1"/>
</dbReference>
<protein>
    <recommendedName>
        <fullName evidence="2">Ribosome hibernation promoting factor</fullName>
        <shortName evidence="2">HPF</shortName>
    </recommendedName>
</protein>
<comment type="caution">
    <text evidence="4">The sequence shown here is derived from an EMBL/GenBank/DDBJ whole genome shotgun (WGS) entry which is preliminary data.</text>
</comment>
<dbReference type="Pfam" id="PF16321">
    <property type="entry name" value="Ribosom_S30AE_C"/>
    <property type="match status" value="1"/>
</dbReference>
<comment type="function">
    <text evidence="2">Required for dimerization of active 70S ribosomes into 100S ribosomes in stationary phase; 100S ribosomes are translationally inactive and sometimes present during exponential growth.</text>
</comment>
<dbReference type="CDD" id="cd00552">
    <property type="entry name" value="RaiA"/>
    <property type="match status" value="1"/>
</dbReference>
<dbReference type="InterPro" id="IPR038416">
    <property type="entry name" value="Ribosom_S30AE_C_sf"/>
</dbReference>
<dbReference type="InterPro" id="IPR003489">
    <property type="entry name" value="RHF/RaiA"/>
</dbReference>
<name>A0A101FZ88_9CHLR</name>
<organism evidence="4 5">
    <name type="scientific">Anaerolinea thermophila</name>
    <dbReference type="NCBI Taxonomy" id="167964"/>
    <lineage>
        <taxon>Bacteria</taxon>
        <taxon>Bacillati</taxon>
        <taxon>Chloroflexota</taxon>
        <taxon>Anaerolineae</taxon>
        <taxon>Anaerolineales</taxon>
        <taxon>Anaerolineaceae</taxon>
        <taxon>Anaerolinea</taxon>
    </lineage>
</organism>
<accession>A0A101FZ88</accession>
<dbReference type="Proteomes" id="UP000064249">
    <property type="component" value="Unassembled WGS sequence"/>
</dbReference>
<dbReference type="GO" id="GO:0022627">
    <property type="term" value="C:cytosolic small ribosomal subunit"/>
    <property type="evidence" value="ECO:0007669"/>
    <property type="project" value="TreeGrafter"/>
</dbReference>
<dbReference type="PANTHER" id="PTHR33231">
    <property type="entry name" value="30S RIBOSOMAL PROTEIN"/>
    <property type="match status" value="1"/>
</dbReference>
<comment type="subunit">
    <text evidence="2">Interacts with 100S ribosomes.</text>
</comment>
<dbReference type="EMBL" id="LGFU01000001">
    <property type="protein sequence ID" value="KUK47099.1"/>
    <property type="molecule type" value="Genomic_DNA"/>
</dbReference>
<evidence type="ECO:0000256" key="2">
    <source>
        <dbReference type="HAMAP-Rule" id="MF_00839"/>
    </source>
</evidence>
<dbReference type="InterPro" id="IPR032528">
    <property type="entry name" value="Ribosom_S30AE_C"/>
</dbReference>
<feature type="domain" description="Sigma 54 modulation/S30EA ribosomal protein C-terminal" evidence="3">
    <location>
        <begin position="129"/>
        <end position="181"/>
    </location>
</feature>
<evidence type="ECO:0000256" key="1">
    <source>
        <dbReference type="ARBA" id="ARBA00022845"/>
    </source>
</evidence>
<sequence>MSEKTEIFVKNMTLTEDLENYVNKKTKRLKRYLKSIDEIRVDLSYAKTAREAENRFIAQVTLRGKGFILRAEERSEEIHAAIDMVMDKIQRQIERYKGKKYLKRPEGSEILEMESAAQDEEMEANIGIIARRKTFTLIPMDELEAIEQMTLLGHEDFFIFYNANTNKINVLYKRRDGTYGLIEPEIG</sequence>
<dbReference type="Gene3D" id="3.30.505.50">
    <property type="entry name" value="Sigma 54 modulation/S30EA ribosomal protein, C-terminal domain"/>
    <property type="match status" value="1"/>
</dbReference>
<gene>
    <name evidence="2" type="primary">hpf</name>
    <name evidence="4" type="ORF">XD73_0045</name>
</gene>
<dbReference type="GO" id="GO:0045900">
    <property type="term" value="P:negative regulation of translational elongation"/>
    <property type="evidence" value="ECO:0007669"/>
    <property type="project" value="TreeGrafter"/>
</dbReference>
<comment type="similarity">
    <text evidence="2">Belongs to the HPF/YfiA ribosome-associated protein family. Long HPF subfamily.</text>
</comment>
<keyword evidence="2" id="KW-0963">Cytoplasm</keyword>
<comment type="subcellular location">
    <subcellularLocation>
        <location evidence="2">Cytoplasm</location>
    </subcellularLocation>
</comment>
<dbReference type="AlphaFoldDB" id="A0A101FZ88"/>
<evidence type="ECO:0000313" key="5">
    <source>
        <dbReference type="Proteomes" id="UP000064249"/>
    </source>
</evidence>
<evidence type="ECO:0000313" key="4">
    <source>
        <dbReference type="EMBL" id="KUK47099.1"/>
    </source>
</evidence>
<dbReference type="HAMAP" id="MF_00839">
    <property type="entry name" value="HPF"/>
    <property type="match status" value="1"/>
</dbReference>
<keyword evidence="1 2" id="KW-0810">Translation regulation</keyword>
<dbReference type="PANTHER" id="PTHR33231:SF1">
    <property type="entry name" value="30S RIBOSOMAL PROTEIN"/>
    <property type="match status" value="1"/>
</dbReference>
<dbReference type="InterPro" id="IPR036567">
    <property type="entry name" value="RHF-like"/>
</dbReference>
<dbReference type="NCBIfam" id="TIGR00741">
    <property type="entry name" value="yfiA"/>
    <property type="match status" value="1"/>
</dbReference>
<dbReference type="Pfam" id="PF02482">
    <property type="entry name" value="Ribosomal_S30AE"/>
    <property type="match status" value="1"/>
</dbReference>
<evidence type="ECO:0000259" key="3">
    <source>
        <dbReference type="Pfam" id="PF16321"/>
    </source>
</evidence>
<reference evidence="4 5" key="1">
    <citation type="journal article" date="2015" name="MBio">
        <title>Genome-Resolved Metagenomic Analysis Reveals Roles for Candidate Phyla and Other Microbial Community Members in Biogeochemical Transformations in Oil Reservoirs.</title>
        <authorList>
            <person name="Hu P."/>
            <person name="Tom L."/>
            <person name="Singh A."/>
            <person name="Thomas B.C."/>
            <person name="Baker B.J."/>
            <person name="Piceno Y.M."/>
            <person name="Andersen G.L."/>
            <person name="Banfield J.F."/>
        </authorList>
    </citation>
    <scope>NUCLEOTIDE SEQUENCE [LARGE SCALE GENOMIC DNA]</scope>
    <source>
        <strain evidence="4">46_16</strain>
    </source>
</reference>
<proteinExistence type="inferred from homology"/>